<dbReference type="InterPro" id="IPR002932">
    <property type="entry name" value="Glu_synthdom"/>
</dbReference>
<evidence type="ECO:0000256" key="8">
    <source>
        <dbReference type="ARBA" id="ARBA00022962"/>
    </source>
</evidence>
<evidence type="ECO:0000256" key="5">
    <source>
        <dbReference type="ARBA" id="ARBA00022630"/>
    </source>
</evidence>
<evidence type="ECO:0000256" key="10">
    <source>
        <dbReference type="ARBA" id="ARBA00023004"/>
    </source>
</evidence>
<dbReference type="CDD" id="cd00504">
    <property type="entry name" value="GXGXG"/>
    <property type="match status" value="1"/>
</dbReference>
<keyword evidence="6" id="KW-0288">FMN</keyword>
<dbReference type="SUPFAM" id="SSF51395">
    <property type="entry name" value="FMN-linked oxidoreductases"/>
    <property type="match status" value="1"/>
</dbReference>
<dbReference type="Pfam" id="PF01493">
    <property type="entry name" value="GXGXG"/>
    <property type="match status" value="1"/>
</dbReference>
<dbReference type="InterPro" id="IPR017932">
    <property type="entry name" value="GATase_2_dom"/>
</dbReference>
<dbReference type="CDD" id="cd02808">
    <property type="entry name" value="GltS_FMN"/>
    <property type="match status" value="1"/>
</dbReference>
<gene>
    <name evidence="16" type="ORF">LSG31_18125</name>
</gene>
<organism evidence="16 17">
    <name type="scientific">Fodinisporobacter ferrooxydans</name>
    <dbReference type="NCBI Taxonomy" id="2901836"/>
    <lineage>
        <taxon>Bacteria</taxon>
        <taxon>Bacillati</taxon>
        <taxon>Bacillota</taxon>
        <taxon>Bacilli</taxon>
        <taxon>Bacillales</taxon>
        <taxon>Alicyclobacillaceae</taxon>
        <taxon>Fodinisporobacter</taxon>
    </lineage>
</organism>
<accession>A0ABY4CGY0</accession>
<sequence>MIEARNYHLPTEHDACGIVACVQKNGTPSPDNVDKILEALIKMSHRAGFVDGEGDGCGILMDIPRRLWAKRLTRQGIPGSLADDARFFIGHLFIRPVDGQMPEDQAQIVRNLLQAAGGEILLEQTGHVNSDALGPQGRADEPVFWQIAGLMRTAENDDIAKVLFELHIQIEKETSYHVASLNKETVVYKVRGSAPALREYYLDLQSKDCRSAIAIGHNRYSTNTSTVFERVQPFTLLGHNGEINTIKKLREETEMIGIPLVEGGSDSQDLNRSLEGLIHRYGCSLFEAMEMMFPPIVNEIKQFQPDLQDLYMFYRSVWGPFAQGPAGIVSRYGDHCLFGVDALGLRPLWCVETEQSIFFSSEQGIVPMEEMICEPKSLAPGEKIGVFVHRNQFAEVIPYHALQRRVLEAAKQKYNFADFRRSIGFGTSSVAMRDDAGDLGVPKAKLDRNVRNRMMAALAFDAEDLKILEHQMNTGAEPIQSLGYDGPLAALSRERQNIADYFKETVAVVTNPAIDREREIEHFSTRVVLGPRPHIMPGKAPKKRRVELQTPLLLGGHSGWSGIEGDVYRSIAHKLGSYLFEDLLNEFQVGPYSVYELYSVFRPEEETIPQALERLQKEAVEAVVAGSHLLVIDDCHAFTDGLHWLDPHLVVSAVDLALKYHAVPANAENLRRRVSIVLRSAGIRNLHDIVIAIGLGADAVNPYMLWEIVSEDGNIKGIENAYSAYQKGLEKVISTIGIHELRGYDRLFSSIGLREELARMLGAPNFYGSKHAGMGFEELLKDAMDRYQIASGSEKGKLVRPFRYYPRVWKAAGDIANGNESAYQEFFEKLIELEKQTPISLRHALDIKESETPIDPADVDLTIGMHSLPFLISSMSFGSQSETAFRAYAEAAFRLNMISLNGEGGEIKDMLGKYPNHRGHQIASGRFGVNVELCNSSNLLEIKIGQGAKPGEGGHLPGSKVSVKVAAARNAQPGIDLISPSNNHDIYSIEDLAQMIDELKTINPNARVSVKVPVVPNIGTIAVGIAKAGADIITLSGYDGGTGAARSHALKHVGLPVEIGVAAAHRELIEAGLRDSVEIWCDGGLKTGIDVLKMILLGANRAGFGTMAMVAVGCTSCRGCHKDTCHVGIATQMDLHEAKEKGLKSFVPREFDLAVSNLMNFFDTLGEELKAQAAKLGAHRLQDLVGRVDLLQQAREFDRIDLADMLQQHQQWQADRFVIPSVRISSVGKDSLTEKLAAEAVLEVAAGSESVAHQVSNVSSHDRVLGTFLSGSIVRAKYQGQFASFEKANVKFDKGSIAGNGFAAYNGTGLHLRVEGGAQDGVGKTSFGGKVIILKGKNKYGQRLNGSVGKGLGYGAQRGLFIVQGNADSRAGIRLSGADMIFGGQLAAPVQDQFGMIGARANIKGFAFEYMTNGRAIVLGDPGPWICSGMTGGTVYLRLQPELGLDVEALRRRIAKGAKVTLQPLDIQGKRDVVELLTVYKNELVKSGQTVEADMVQTLMEQSDHHFMMIKPGMLQTDQDIATE</sequence>
<dbReference type="SUPFAM" id="SSF69336">
    <property type="entry name" value="Alpha subunit of glutamate synthase, C-terminal domain"/>
    <property type="match status" value="1"/>
</dbReference>
<dbReference type="Gene3D" id="3.60.20.10">
    <property type="entry name" value="Glutamine Phosphoribosylpyrophosphate, subunit 1, domain 1"/>
    <property type="match status" value="1"/>
</dbReference>
<dbReference type="Pfam" id="PF01645">
    <property type="entry name" value="Glu_synthase"/>
    <property type="match status" value="1"/>
</dbReference>
<keyword evidence="8" id="KW-0315">Glutamine amidotransferase</keyword>
<dbReference type="InterPro" id="IPR050711">
    <property type="entry name" value="ET-N_metabolism_enzyme"/>
</dbReference>
<dbReference type="InterPro" id="IPR006982">
    <property type="entry name" value="Glu_synth_centr_N"/>
</dbReference>
<keyword evidence="5" id="KW-0285">Flavoprotein</keyword>
<name>A0ABY4CGY0_9BACL</name>
<dbReference type="InterPro" id="IPR013785">
    <property type="entry name" value="Aldolase_TIM"/>
</dbReference>
<evidence type="ECO:0000256" key="4">
    <source>
        <dbReference type="ARBA" id="ARBA00022605"/>
    </source>
</evidence>
<evidence type="ECO:0000256" key="1">
    <source>
        <dbReference type="ARBA" id="ARBA00001917"/>
    </source>
</evidence>
<reference evidence="16" key="1">
    <citation type="submission" date="2021-12" db="EMBL/GenBank/DDBJ databases">
        <title>Alicyclobacillaceae gen. nov., sp. nov., isolated from chalcocite enrichment system.</title>
        <authorList>
            <person name="Jiang Z."/>
        </authorList>
    </citation>
    <scope>NUCLEOTIDE SEQUENCE</scope>
    <source>
        <strain evidence="16">MYW30-H2</strain>
    </source>
</reference>
<keyword evidence="12" id="KW-0314">Glutamate biosynthesis</keyword>
<comment type="cofactor">
    <cofactor evidence="1">
        <name>FMN</name>
        <dbReference type="ChEBI" id="CHEBI:58210"/>
    </cofactor>
</comment>
<dbReference type="Pfam" id="PF04898">
    <property type="entry name" value="Glu_syn_central"/>
    <property type="match status" value="1"/>
</dbReference>
<evidence type="ECO:0000256" key="6">
    <source>
        <dbReference type="ARBA" id="ARBA00022643"/>
    </source>
</evidence>
<dbReference type="PROSITE" id="PS51278">
    <property type="entry name" value="GATASE_TYPE_2"/>
    <property type="match status" value="1"/>
</dbReference>
<evidence type="ECO:0000256" key="9">
    <source>
        <dbReference type="ARBA" id="ARBA00023002"/>
    </source>
</evidence>
<dbReference type="EMBL" id="CP089291">
    <property type="protein sequence ID" value="UOF89770.1"/>
    <property type="molecule type" value="Genomic_DNA"/>
</dbReference>
<evidence type="ECO:0000256" key="11">
    <source>
        <dbReference type="ARBA" id="ARBA00023014"/>
    </source>
</evidence>
<dbReference type="RefSeq" id="WP_347436461.1">
    <property type="nucleotide sequence ID" value="NZ_CP089291.1"/>
</dbReference>
<dbReference type="Gene3D" id="2.160.20.60">
    <property type="entry name" value="Glutamate synthase, alpha subunit, C-terminal domain"/>
    <property type="match status" value="1"/>
</dbReference>
<keyword evidence="13" id="KW-0003">3Fe-4S</keyword>
<comment type="pathway">
    <text evidence="14">Amino-acid biosynthesis.</text>
</comment>
<keyword evidence="17" id="KW-1185">Reference proteome</keyword>
<dbReference type="PANTHER" id="PTHR11938">
    <property type="entry name" value="FAD NADPH DEHYDROGENASE/OXIDOREDUCTASE"/>
    <property type="match status" value="1"/>
</dbReference>
<evidence type="ECO:0000256" key="7">
    <source>
        <dbReference type="ARBA" id="ARBA00022723"/>
    </source>
</evidence>
<keyword evidence="9" id="KW-0560">Oxidoreductase</keyword>
<comment type="similarity">
    <text evidence="3">Belongs to the glutamate synthase family.</text>
</comment>
<dbReference type="Proteomes" id="UP000830167">
    <property type="component" value="Chromosome"/>
</dbReference>
<evidence type="ECO:0000256" key="2">
    <source>
        <dbReference type="ARBA" id="ARBA00001927"/>
    </source>
</evidence>
<feature type="domain" description="Glutamine amidotransferase type-2" evidence="15">
    <location>
        <begin position="16"/>
        <end position="389"/>
    </location>
</feature>
<keyword evidence="4" id="KW-0028">Amino-acid biosynthesis</keyword>
<protein>
    <submittedName>
        <fullName evidence="16">Glutamate synthase</fullName>
    </submittedName>
</protein>
<dbReference type="SUPFAM" id="SSF56235">
    <property type="entry name" value="N-terminal nucleophile aminohydrolases (Ntn hydrolases)"/>
    <property type="match status" value="1"/>
</dbReference>
<dbReference type="Gene3D" id="3.20.20.70">
    <property type="entry name" value="Aldolase class I"/>
    <property type="match status" value="2"/>
</dbReference>
<proteinExistence type="inferred from homology"/>
<dbReference type="PANTHER" id="PTHR11938:SF133">
    <property type="entry name" value="GLUTAMATE SYNTHASE (NADH)"/>
    <property type="match status" value="1"/>
</dbReference>
<evidence type="ECO:0000256" key="3">
    <source>
        <dbReference type="ARBA" id="ARBA00009716"/>
    </source>
</evidence>
<keyword evidence="7" id="KW-0479">Metal-binding</keyword>
<dbReference type="Pfam" id="PF00310">
    <property type="entry name" value="GATase_2"/>
    <property type="match status" value="1"/>
</dbReference>
<comment type="cofactor">
    <cofactor evidence="2">
        <name>[3Fe-4S] cluster</name>
        <dbReference type="ChEBI" id="CHEBI:21137"/>
    </cofactor>
</comment>
<keyword evidence="11" id="KW-0411">Iron-sulfur</keyword>
<evidence type="ECO:0000313" key="17">
    <source>
        <dbReference type="Proteomes" id="UP000830167"/>
    </source>
</evidence>
<dbReference type="InterPro" id="IPR029055">
    <property type="entry name" value="Ntn_hydrolases_N"/>
</dbReference>
<evidence type="ECO:0000313" key="16">
    <source>
        <dbReference type="EMBL" id="UOF89770.1"/>
    </source>
</evidence>
<evidence type="ECO:0000256" key="12">
    <source>
        <dbReference type="ARBA" id="ARBA00023164"/>
    </source>
</evidence>
<keyword evidence="10" id="KW-0408">Iron</keyword>
<evidence type="ECO:0000259" key="15">
    <source>
        <dbReference type="PROSITE" id="PS51278"/>
    </source>
</evidence>
<evidence type="ECO:0000256" key="14">
    <source>
        <dbReference type="ARBA" id="ARBA00029440"/>
    </source>
</evidence>
<dbReference type="InterPro" id="IPR036485">
    <property type="entry name" value="Glu_synth_asu_C_sf"/>
</dbReference>
<evidence type="ECO:0000256" key="13">
    <source>
        <dbReference type="ARBA" id="ARBA00023291"/>
    </source>
</evidence>
<dbReference type="InterPro" id="IPR002489">
    <property type="entry name" value="Glu_synth_asu_C"/>
</dbReference>